<feature type="compositionally biased region" description="Acidic residues" evidence="1">
    <location>
        <begin position="366"/>
        <end position="378"/>
    </location>
</feature>
<gene>
    <name evidence="2" type="ORF">OOU_Y34scaffold00283g49</name>
</gene>
<feature type="compositionally biased region" description="Acidic residues" evidence="1">
    <location>
        <begin position="392"/>
        <end position="430"/>
    </location>
</feature>
<proteinExistence type="predicted"/>
<feature type="compositionally biased region" description="Low complexity" evidence="1">
    <location>
        <begin position="106"/>
        <end position="119"/>
    </location>
</feature>
<feature type="compositionally biased region" description="Low complexity" evidence="1">
    <location>
        <begin position="207"/>
        <end position="217"/>
    </location>
</feature>
<feature type="compositionally biased region" description="Polar residues" evidence="1">
    <location>
        <begin position="282"/>
        <end position="292"/>
    </location>
</feature>
<dbReference type="Proteomes" id="UP000011086">
    <property type="component" value="Unassembled WGS sequence"/>
</dbReference>
<evidence type="ECO:0000313" key="2">
    <source>
        <dbReference type="EMBL" id="ELQ41355.1"/>
    </source>
</evidence>
<feature type="region of interest" description="Disordered" evidence="1">
    <location>
        <begin position="158"/>
        <end position="454"/>
    </location>
</feature>
<name>A0AA97P3N5_PYRO3</name>
<organism evidence="2">
    <name type="scientific">Pyricularia oryzae (strain Y34)</name>
    <name type="common">Rice blast fungus</name>
    <name type="synonym">Magnaporthe oryzae</name>
    <dbReference type="NCBI Taxonomy" id="1143189"/>
    <lineage>
        <taxon>Eukaryota</taxon>
        <taxon>Fungi</taxon>
        <taxon>Dikarya</taxon>
        <taxon>Ascomycota</taxon>
        <taxon>Pezizomycotina</taxon>
        <taxon>Sordariomycetes</taxon>
        <taxon>Sordariomycetidae</taxon>
        <taxon>Magnaporthales</taxon>
        <taxon>Pyriculariaceae</taxon>
        <taxon>Pyricularia</taxon>
    </lineage>
</organism>
<feature type="region of interest" description="Disordered" evidence="1">
    <location>
        <begin position="106"/>
        <end position="133"/>
    </location>
</feature>
<accession>A0AA97P3N5</accession>
<reference evidence="2" key="1">
    <citation type="journal article" date="2012" name="PLoS Genet.">
        <title>Comparative analysis of the genomes of two field isolates of the rice blast fungus Magnaporthe oryzae.</title>
        <authorList>
            <person name="Xue M."/>
            <person name="Yang J."/>
            <person name="Li Z."/>
            <person name="Hu S."/>
            <person name="Yao N."/>
            <person name="Dean R.A."/>
            <person name="Zhao W."/>
            <person name="Shen M."/>
            <person name="Zhang H."/>
            <person name="Li C."/>
            <person name="Liu L."/>
            <person name="Cao L."/>
            <person name="Xu X."/>
            <person name="Xing Y."/>
            <person name="Hsiang T."/>
            <person name="Zhang Z."/>
            <person name="Xu J.R."/>
            <person name="Peng Y.L."/>
        </authorList>
    </citation>
    <scope>NUCLEOTIDE SEQUENCE</scope>
    <source>
        <strain evidence="2">Y34</strain>
    </source>
</reference>
<sequence length="605" mass="65456">MAAAPITRELLGNTFTFTTDCFSVTSSGGNVHRRHSPSELRDHFDSGEDRPAHWYEAQLRHYQLPPSKVKSTAKLRLLEAVRGGDLVVPGEFAKLERDMRREWTRASKAGAGAAKSSAGQKKRKAAAEDDYGGDGGAESFHATVAGAGGRAVSVNIGSAASSSAPAKKPAAAKKGKAEPKTATTPAAKKVKTEAKATTTSDTKKVQPGPKATTAPAAKKIKTESKADITPAAKKKAAPKKSAAVLSPHPADVKFPLQPAVSNSPGVKPRPDPSSRKQLAGGTRQTARKTATSIRAGRVPWAESSTSVAGAPYVVPKPPASSRMRLGPRTNQTARKSVGGFASRRLNKDEYVSYQDETYNRDYHDSLDEDSSDDDEDSQNEGYDSFESHDGYDGYDDEPDNEGYDEDDDDDERDNEGCHDDDDDDDDDDDPPPPYPGSPGPDAEGMDWTPAPASSNCASEPLGLLNGRYEILHSDMPAGYMPKFGARQTMTLTLDGDALWMRFDLGFLEGVGRTAKRPYETSRRRTFGWFGYSTYYHEAFTGGGGGGPMDARLEFVGGGVVRGEVEWVNRQWTCFEARRLDGQGTRSNISAREMRDRFEGFRDGYV</sequence>
<evidence type="ECO:0000256" key="1">
    <source>
        <dbReference type="SAM" id="MobiDB-lite"/>
    </source>
</evidence>
<dbReference type="AlphaFoldDB" id="A0AA97P3N5"/>
<feature type="compositionally biased region" description="Low complexity" evidence="1">
    <location>
        <begin position="158"/>
        <end position="169"/>
    </location>
</feature>
<dbReference type="EMBL" id="JH793350">
    <property type="protein sequence ID" value="ELQ41355.1"/>
    <property type="molecule type" value="Genomic_DNA"/>
</dbReference>
<protein>
    <submittedName>
        <fullName evidence="2">Uncharacterized protein</fullName>
    </submittedName>
</protein>